<reference evidence="1 2" key="2">
    <citation type="submission" date="2024-03" db="EMBL/GenBank/DDBJ databases">
        <title>The Genome Sequence of Enterococcus sp. DIV0727d.</title>
        <authorList>
            <consortium name="The Broad Institute Genomics Platform"/>
            <consortium name="The Broad Institute Microbial Omics Core"/>
            <consortium name="The Broad Institute Genomic Center for Infectious Diseases"/>
            <person name="Earl A."/>
            <person name="Manson A."/>
            <person name="Gilmore M."/>
            <person name="Schwartman J."/>
            <person name="Shea T."/>
            <person name="Abouelleil A."/>
            <person name="Cao P."/>
            <person name="Chapman S."/>
            <person name="Cusick C."/>
            <person name="Young S."/>
            <person name="Neafsey D."/>
            <person name="Nusbaum C."/>
            <person name="Birren B."/>
        </authorList>
    </citation>
    <scope>NUCLEOTIDE SEQUENCE [LARGE SCALE GENOMIC DNA]</scope>
    <source>
        <strain evidence="1 2">12C11_DIV0727</strain>
    </source>
</reference>
<dbReference type="Proteomes" id="UP000195080">
    <property type="component" value="Chromosome"/>
</dbReference>
<evidence type="ECO:0008006" key="3">
    <source>
        <dbReference type="Google" id="ProtNLM"/>
    </source>
</evidence>
<evidence type="ECO:0000313" key="2">
    <source>
        <dbReference type="Proteomes" id="UP000195080"/>
    </source>
</evidence>
<dbReference type="RefSeq" id="WP_086445135.1">
    <property type="nucleotide sequence ID" value="NZ_CP147248.1"/>
</dbReference>
<proteinExistence type="predicted"/>
<sequence length="114" mass="12868">MNRKKKLDNLMTLFGDEKKFIIDGYYRLRTIDDDTIELAYLVAGPCGDSIAHPKIIVSLIKSAPIGTKLIDMHSSPPLLLTRNDDNTAEIDRALDTLIQKFESSLCKQKNTKMN</sequence>
<reference evidence="2" key="1">
    <citation type="submission" date="2017-05" db="EMBL/GenBank/DDBJ databases">
        <title>The Genome Sequence of EEnterococcus faecalis 9F2_4866.</title>
        <authorList>
            <consortium name="The Broad Institute Genomics Platform"/>
            <consortium name="The Broad Institute Genomic Center for Infectious Diseases"/>
            <person name="Earl A."/>
            <person name="Manson A."/>
            <person name="Schwartman J."/>
            <person name="Gilmore M."/>
            <person name="Abouelleil A."/>
            <person name="Cao P."/>
            <person name="Chapman S."/>
            <person name="Cusick C."/>
            <person name="Shea T."/>
            <person name="Young S."/>
            <person name="Neafsey D."/>
            <person name="Nusbaum C."/>
            <person name="Birren B."/>
        </authorList>
    </citation>
    <scope>NUCLEOTIDE SEQUENCE [LARGE SCALE GENOMIC DNA]</scope>
    <source>
        <strain evidence="2">12C11_DIV0727</strain>
    </source>
</reference>
<name>A0ABZ2T868_9ENTE</name>
<organism evidence="1 2">
    <name type="scientific">Candidatus Enterococcus lemimoniae</name>
    <dbReference type="NCBI Taxonomy" id="1834167"/>
    <lineage>
        <taxon>Bacteria</taxon>
        <taxon>Bacillati</taxon>
        <taxon>Bacillota</taxon>
        <taxon>Bacilli</taxon>
        <taxon>Lactobacillales</taxon>
        <taxon>Enterococcaceae</taxon>
        <taxon>Enterococcus</taxon>
    </lineage>
</organism>
<evidence type="ECO:0000313" key="1">
    <source>
        <dbReference type="EMBL" id="WYJ87576.1"/>
    </source>
</evidence>
<keyword evidence="2" id="KW-1185">Reference proteome</keyword>
<dbReference type="EMBL" id="CP147248">
    <property type="protein sequence ID" value="WYJ87576.1"/>
    <property type="molecule type" value="Genomic_DNA"/>
</dbReference>
<accession>A0ABZ2T868</accession>
<protein>
    <recommendedName>
        <fullName evidence="3">NIF system FeS cluster assembly NifU N-terminal domain-containing protein</fullName>
    </recommendedName>
</protein>
<gene>
    <name evidence="1" type="ORF">A5866_002700</name>
</gene>